<evidence type="ECO:0000256" key="1">
    <source>
        <dbReference type="SAM" id="MobiDB-lite"/>
    </source>
</evidence>
<evidence type="ECO:0000313" key="5">
    <source>
        <dbReference type="Proteomes" id="UP001152797"/>
    </source>
</evidence>
<dbReference type="EMBL" id="CAMXCT020006557">
    <property type="protein sequence ID" value="CAL1169286.1"/>
    <property type="molecule type" value="Genomic_DNA"/>
</dbReference>
<reference evidence="3" key="2">
    <citation type="submission" date="2024-04" db="EMBL/GenBank/DDBJ databases">
        <authorList>
            <person name="Chen Y."/>
            <person name="Shah S."/>
            <person name="Dougan E. K."/>
            <person name="Thang M."/>
            <person name="Chan C."/>
        </authorList>
    </citation>
    <scope>NUCLEOTIDE SEQUENCE [LARGE SCALE GENOMIC DNA]</scope>
</reference>
<name>A0A9P1GJ69_9DINO</name>
<dbReference type="AlphaFoldDB" id="A0A9P1GJ69"/>
<dbReference type="Proteomes" id="UP001152797">
    <property type="component" value="Unassembled WGS sequence"/>
</dbReference>
<feature type="region of interest" description="Disordered" evidence="1">
    <location>
        <begin position="632"/>
        <end position="664"/>
    </location>
</feature>
<dbReference type="EMBL" id="CAMXCT010006557">
    <property type="protein sequence ID" value="CAI4015911.1"/>
    <property type="molecule type" value="Genomic_DNA"/>
</dbReference>
<evidence type="ECO:0000313" key="2">
    <source>
        <dbReference type="EMBL" id="CAI4015911.1"/>
    </source>
</evidence>
<feature type="region of interest" description="Disordered" evidence="1">
    <location>
        <begin position="830"/>
        <end position="878"/>
    </location>
</feature>
<accession>A0A9P1GJ69</accession>
<feature type="compositionally biased region" description="Basic residues" evidence="1">
    <location>
        <begin position="854"/>
        <end position="864"/>
    </location>
</feature>
<gene>
    <name evidence="2" type="ORF">C1SCF055_LOCUS40710</name>
</gene>
<evidence type="ECO:0000313" key="3">
    <source>
        <dbReference type="EMBL" id="CAL1169286.1"/>
    </source>
</evidence>
<protein>
    <submittedName>
        <fullName evidence="4">Tyr recombinase domain-containing protein</fullName>
    </submittedName>
</protein>
<reference evidence="2" key="1">
    <citation type="submission" date="2022-10" db="EMBL/GenBank/DDBJ databases">
        <authorList>
            <person name="Chen Y."/>
            <person name="Dougan E. K."/>
            <person name="Chan C."/>
            <person name="Rhodes N."/>
            <person name="Thang M."/>
        </authorList>
    </citation>
    <scope>NUCLEOTIDE SEQUENCE</scope>
</reference>
<comment type="caution">
    <text evidence="2">The sequence shown here is derived from an EMBL/GenBank/DDBJ whole genome shotgun (WGS) entry which is preliminary data.</text>
</comment>
<evidence type="ECO:0000313" key="4">
    <source>
        <dbReference type="EMBL" id="CAL4803223.1"/>
    </source>
</evidence>
<sequence>MAVSKNAAGYSGLTEDEEKQLKALLNKAQQAPKASGGSAMTDRKEVPLPKNCTLKEWSHTVCQLPKVNGEPKWNGKTYSELLRMAIDGDIELDKYLGFIFKKYHGSYDGTHKSQAVDLAGTQRNITLSSTESEFVALVSGACEGLLLRAVLQLLLGENVQLKLYGDNTSCMAIAAKEGVCKVKHLSGRLLWIQQRIFHWKPFHRVAFTGLMHISLARACECSPQEAFLLPVVPGQGGVWDLDTVSSSSSPSPYQDAVEEEDIDALQATEDVPEATVLELAAAASRPSASESPVYIHAIACISDHDHDAQQSKLRLSACSKWLSILVLCLHASDVGRHIAALGPLDEHRCEAFDILEAVIGVRSYHTAICRANSILKFLRETLEVFPDTTMPFTEDLVWMHFQRLKSSGGATSAASVLSAFRYAKFVMGFECIDAILNSKRLRGLSDILFVGKRKLLQAQTLTVQQVRILHSVLESANSDKFDRAAAGFLLTALYGRCRVSDLIFLDSIKHDHSDSDGFLELFTAVHKTGRSAAKKATLLPILCPAIGVTGSNWVIHALKAFEQIGLKFEGVIKGPLLRPPNHAGPDLCGRSVNATEEVQVVETDAAEVEPSFCKPELAMDVAGQQPVVDLISESESSESESGESCVASEESSDGQPLSKRLRFKAVDKPDRQRAKECKLSEVALQDLARLGHSLLDACAQMHSTNEIKYLAPERCVSRLHEITQQKTPAKQVEIESDRLIVREKSEVPDEAAHSALQVKEALERRGVGLVFADLTSVSQTVAADKAVWAKLLEEGVKPRRDASGVLPLDASLMKALESYAVSFTLLPLPQQKKPSPVTPVPKPKAGVKTTQFQKTHKGKGKSKGSNKGPRVVTKQQTDHHAGVANIVVQSALQITA</sequence>
<organism evidence="2">
    <name type="scientific">Cladocopium goreaui</name>
    <dbReference type="NCBI Taxonomy" id="2562237"/>
    <lineage>
        <taxon>Eukaryota</taxon>
        <taxon>Sar</taxon>
        <taxon>Alveolata</taxon>
        <taxon>Dinophyceae</taxon>
        <taxon>Suessiales</taxon>
        <taxon>Symbiodiniaceae</taxon>
        <taxon>Cladocopium</taxon>
    </lineage>
</organism>
<proteinExistence type="predicted"/>
<keyword evidence="5" id="KW-1185">Reference proteome</keyword>
<dbReference type="EMBL" id="CAMXCT030006557">
    <property type="protein sequence ID" value="CAL4803223.1"/>
    <property type="molecule type" value="Genomic_DNA"/>
</dbReference>
<dbReference type="OrthoDB" id="413361at2759"/>